<evidence type="ECO:0000256" key="2">
    <source>
        <dbReference type="SAM" id="MobiDB-lite"/>
    </source>
</evidence>
<feature type="transmembrane region" description="Helical" evidence="3">
    <location>
        <begin position="217"/>
        <end position="241"/>
    </location>
</feature>
<dbReference type="Pfam" id="PF00892">
    <property type="entry name" value="EamA"/>
    <property type="match status" value="1"/>
</dbReference>
<dbReference type="GO" id="GO:0016020">
    <property type="term" value="C:membrane"/>
    <property type="evidence" value="ECO:0007669"/>
    <property type="project" value="InterPro"/>
</dbReference>
<gene>
    <name evidence="5" type="ORF">SAMN04489812_5738</name>
</gene>
<proteinExistence type="inferred from homology"/>
<keyword evidence="3" id="KW-0472">Membrane</keyword>
<feature type="transmembrane region" description="Helical" evidence="3">
    <location>
        <begin position="138"/>
        <end position="156"/>
    </location>
</feature>
<name>A0A1H2A862_9ACTN</name>
<dbReference type="SUPFAM" id="SSF103481">
    <property type="entry name" value="Multidrug resistance efflux transporter EmrE"/>
    <property type="match status" value="2"/>
</dbReference>
<accession>A0A1H2A862</accession>
<feature type="transmembrane region" description="Helical" evidence="3">
    <location>
        <begin position="111"/>
        <end position="132"/>
    </location>
</feature>
<feature type="transmembrane region" description="Helical" evidence="3">
    <location>
        <begin position="286"/>
        <end position="305"/>
    </location>
</feature>
<dbReference type="STRING" id="630515.SAMN04489812_5738"/>
<feature type="transmembrane region" description="Helical" evidence="3">
    <location>
        <begin position="253"/>
        <end position="274"/>
    </location>
</feature>
<evidence type="ECO:0000256" key="1">
    <source>
        <dbReference type="ARBA" id="ARBA00007362"/>
    </source>
</evidence>
<evidence type="ECO:0000313" key="5">
    <source>
        <dbReference type="EMBL" id="SDT42099.1"/>
    </source>
</evidence>
<dbReference type="InterPro" id="IPR000620">
    <property type="entry name" value="EamA_dom"/>
</dbReference>
<feature type="transmembrane region" description="Helical" evidence="3">
    <location>
        <begin position="82"/>
        <end position="99"/>
    </location>
</feature>
<evidence type="ECO:0000256" key="3">
    <source>
        <dbReference type="SAM" id="Phobius"/>
    </source>
</evidence>
<keyword evidence="3" id="KW-0812">Transmembrane</keyword>
<sequence>MRQVWLCALVQDPVMVESMSSDTSIGSPSRGRLLGPERRAGDASDPSPVASLLPGIVAMVLLGSSVAVIGGIHGQPTFWVQAWRYAAAAATIALISRLTGRRLVLPRPTELPFVIAGAGLGLVGFNLALIVGSRHAEPAVLGAAVSCIPIVLAVAGPLTRGGRPSGRLVAGAVVVAAGAVLVSGWGRTDAIGLLAAAVLIALEAGFTLVGAPVLPRLGAWSFSAGTCAVAALSFGAIAAVTEPSRLIELRQPGPILSIVYLGVIATAISFVLWFGCVQRIGAGSAGLASGVAAPASALIGIVVGGPIPGPAAWAGMVLIMVGLLVAHRTAGRRRSGRMPVGQKPTGPMSAGRQR</sequence>
<keyword evidence="3" id="KW-1133">Transmembrane helix</keyword>
<dbReference type="InterPro" id="IPR037185">
    <property type="entry name" value="EmrE-like"/>
</dbReference>
<evidence type="ECO:0000313" key="6">
    <source>
        <dbReference type="Proteomes" id="UP000199103"/>
    </source>
</evidence>
<feature type="domain" description="EamA" evidence="4">
    <location>
        <begin position="191"/>
        <end position="325"/>
    </location>
</feature>
<feature type="region of interest" description="Disordered" evidence="2">
    <location>
        <begin position="333"/>
        <end position="354"/>
    </location>
</feature>
<dbReference type="EMBL" id="LT629772">
    <property type="protein sequence ID" value="SDT42099.1"/>
    <property type="molecule type" value="Genomic_DNA"/>
</dbReference>
<feature type="region of interest" description="Disordered" evidence="2">
    <location>
        <begin position="19"/>
        <end position="46"/>
    </location>
</feature>
<dbReference type="AlphaFoldDB" id="A0A1H2A862"/>
<feature type="transmembrane region" description="Helical" evidence="3">
    <location>
        <begin position="311"/>
        <end position="330"/>
    </location>
</feature>
<feature type="transmembrane region" description="Helical" evidence="3">
    <location>
        <begin position="49"/>
        <end position="70"/>
    </location>
</feature>
<feature type="transmembrane region" description="Helical" evidence="3">
    <location>
        <begin position="168"/>
        <end position="185"/>
    </location>
</feature>
<keyword evidence="6" id="KW-1185">Reference proteome</keyword>
<dbReference type="Proteomes" id="UP000199103">
    <property type="component" value="Chromosome I"/>
</dbReference>
<feature type="transmembrane region" description="Helical" evidence="3">
    <location>
        <begin position="191"/>
        <end position="210"/>
    </location>
</feature>
<comment type="similarity">
    <text evidence="1">Belongs to the EamA transporter family.</text>
</comment>
<protein>
    <submittedName>
        <fullName evidence="5">Permease of the drug/metabolite transporter (DMT) superfamily</fullName>
    </submittedName>
</protein>
<evidence type="ECO:0000259" key="4">
    <source>
        <dbReference type="Pfam" id="PF00892"/>
    </source>
</evidence>
<reference evidence="5 6" key="1">
    <citation type="submission" date="2016-10" db="EMBL/GenBank/DDBJ databases">
        <authorList>
            <person name="de Groot N.N."/>
        </authorList>
    </citation>
    <scope>NUCLEOTIDE SEQUENCE [LARGE SCALE GENOMIC DNA]</scope>
    <source>
        <strain evidence="5 6">DSM 21800</strain>
    </source>
</reference>
<organism evidence="5 6">
    <name type="scientific">Microlunatus soli</name>
    <dbReference type="NCBI Taxonomy" id="630515"/>
    <lineage>
        <taxon>Bacteria</taxon>
        <taxon>Bacillati</taxon>
        <taxon>Actinomycetota</taxon>
        <taxon>Actinomycetes</taxon>
        <taxon>Propionibacteriales</taxon>
        <taxon>Propionibacteriaceae</taxon>
        <taxon>Microlunatus</taxon>
    </lineage>
</organism>